<dbReference type="EMBL" id="JACGCI010000025">
    <property type="protein sequence ID" value="KAF6756711.1"/>
    <property type="molecule type" value="Genomic_DNA"/>
</dbReference>
<dbReference type="InterPro" id="IPR032675">
    <property type="entry name" value="LRR_dom_sf"/>
</dbReference>
<gene>
    <name evidence="1" type="ORF">DFP72DRAFT_274766</name>
</gene>
<comment type="caution">
    <text evidence="1">The sequence shown here is derived from an EMBL/GenBank/DDBJ whole genome shotgun (WGS) entry which is preliminary data.</text>
</comment>
<dbReference type="Gene3D" id="3.80.10.10">
    <property type="entry name" value="Ribonuclease Inhibitor"/>
    <property type="match status" value="1"/>
</dbReference>
<reference evidence="1 2" key="1">
    <citation type="submission" date="2020-07" db="EMBL/GenBank/DDBJ databases">
        <title>Comparative genomics of pyrophilous fungi reveals a link between fire events and developmental genes.</title>
        <authorList>
            <consortium name="DOE Joint Genome Institute"/>
            <person name="Steindorff A.S."/>
            <person name="Carver A."/>
            <person name="Calhoun S."/>
            <person name="Stillman K."/>
            <person name="Liu H."/>
            <person name="Lipzen A."/>
            <person name="Pangilinan J."/>
            <person name="Labutti K."/>
            <person name="Bruns T.D."/>
            <person name="Grigoriev I.V."/>
        </authorList>
    </citation>
    <scope>NUCLEOTIDE SEQUENCE [LARGE SCALE GENOMIC DNA]</scope>
    <source>
        <strain evidence="1 2">CBS 144469</strain>
    </source>
</reference>
<dbReference type="SUPFAM" id="SSF52047">
    <property type="entry name" value="RNI-like"/>
    <property type="match status" value="1"/>
</dbReference>
<dbReference type="AlphaFoldDB" id="A0A8H6M974"/>
<protein>
    <recommendedName>
        <fullName evidence="3">F-box domain-containing protein</fullName>
    </recommendedName>
</protein>
<proteinExistence type="predicted"/>
<dbReference type="OrthoDB" id="3062612at2759"/>
<keyword evidence="2" id="KW-1185">Reference proteome</keyword>
<sequence>MEDNVPECCFGLVSILSHGFNPGTAETVPHSNRYRNPPFPLGYNRLQLNIRLNYQTPFPHIFLIMLDFPPEILAEAFKIGVMTWGISFMPPVCLVSRGWYDVVTNTPHLWGIIEVTSKSSPRLLLNQISRAKATPLTVYISRGVDNIRPFHPVLNRLFELSSNWVSATLPPEVLARCRWNDLRYTLQELVINDRIQCTNPFASWAQEGAEFKALRLFSTASMDMSDLFLSSTIHHVKIIQGRITAVAPAATLTHLRKVPNVRTLKIRELKQTSTIPDQRLVITMKQLTTLEFVRVDLPSLLLSSIICPALESLTIGPCPKRYLPEDTLSSFLLQWCDPKRIPIRLHTLKLEHCVRPSDVAYLIRFLARLPNLVRLSLIDDDIEASEVSTDEDNLLRALSSPQGARSAGGGWLCPSLMTLHIEADTAPNDVLDLARQRGCGSNLGGLRSLRTVSGFLCREGTAEERRETESLVHAVECVCLACVMESLAAS</sequence>
<accession>A0A8H6M974</accession>
<evidence type="ECO:0000313" key="2">
    <source>
        <dbReference type="Proteomes" id="UP000521943"/>
    </source>
</evidence>
<name>A0A8H6M974_9AGAR</name>
<organism evidence="1 2">
    <name type="scientific">Ephemerocybe angulata</name>
    <dbReference type="NCBI Taxonomy" id="980116"/>
    <lineage>
        <taxon>Eukaryota</taxon>
        <taxon>Fungi</taxon>
        <taxon>Dikarya</taxon>
        <taxon>Basidiomycota</taxon>
        <taxon>Agaricomycotina</taxon>
        <taxon>Agaricomycetes</taxon>
        <taxon>Agaricomycetidae</taxon>
        <taxon>Agaricales</taxon>
        <taxon>Agaricineae</taxon>
        <taxon>Psathyrellaceae</taxon>
        <taxon>Ephemerocybe</taxon>
    </lineage>
</organism>
<evidence type="ECO:0000313" key="1">
    <source>
        <dbReference type="EMBL" id="KAF6756711.1"/>
    </source>
</evidence>
<evidence type="ECO:0008006" key="3">
    <source>
        <dbReference type="Google" id="ProtNLM"/>
    </source>
</evidence>
<dbReference type="Proteomes" id="UP000521943">
    <property type="component" value="Unassembled WGS sequence"/>
</dbReference>